<feature type="region of interest" description="Disordered" evidence="2">
    <location>
        <begin position="1"/>
        <end position="37"/>
    </location>
</feature>
<dbReference type="Gene3D" id="3.30.40.10">
    <property type="entry name" value="Zinc/RING finger domain, C3HC4 (zinc finger)"/>
    <property type="match status" value="1"/>
</dbReference>
<dbReference type="EMBL" id="JAULSY010000099">
    <property type="protein sequence ID" value="KAK0665883.1"/>
    <property type="molecule type" value="Genomic_DNA"/>
</dbReference>
<feature type="region of interest" description="Disordered" evidence="2">
    <location>
        <begin position="66"/>
        <end position="87"/>
    </location>
</feature>
<evidence type="ECO:0000256" key="2">
    <source>
        <dbReference type="SAM" id="MobiDB-lite"/>
    </source>
</evidence>
<evidence type="ECO:0000256" key="1">
    <source>
        <dbReference type="PROSITE-ProRule" id="PRU00175"/>
    </source>
</evidence>
<dbReference type="SMART" id="SM00184">
    <property type="entry name" value="RING"/>
    <property type="match status" value="1"/>
</dbReference>
<feature type="domain" description="RING-type" evidence="3">
    <location>
        <begin position="110"/>
        <end position="167"/>
    </location>
</feature>
<keyword evidence="1" id="KW-0479">Metal-binding</keyword>
<reference evidence="4" key="1">
    <citation type="submission" date="2023-06" db="EMBL/GenBank/DDBJ databases">
        <title>Genome-scale phylogeny and comparative genomics of the fungal order Sordariales.</title>
        <authorList>
            <consortium name="Lawrence Berkeley National Laboratory"/>
            <person name="Hensen N."/>
            <person name="Bonometti L."/>
            <person name="Westerberg I."/>
            <person name="Brannstrom I.O."/>
            <person name="Guillou S."/>
            <person name="Cros-Aarteil S."/>
            <person name="Calhoun S."/>
            <person name="Haridas S."/>
            <person name="Kuo A."/>
            <person name="Mondo S."/>
            <person name="Pangilinan J."/>
            <person name="Riley R."/>
            <person name="Labutti K."/>
            <person name="Andreopoulos B."/>
            <person name="Lipzen A."/>
            <person name="Chen C."/>
            <person name="Yanf M."/>
            <person name="Daum C."/>
            <person name="Ng V."/>
            <person name="Clum A."/>
            <person name="Steindorff A."/>
            <person name="Ohm R."/>
            <person name="Martin F."/>
            <person name="Silar P."/>
            <person name="Natvig D."/>
            <person name="Lalanne C."/>
            <person name="Gautier V."/>
            <person name="Ament-Velasquez S.L."/>
            <person name="Kruys A."/>
            <person name="Hutchinson M.I."/>
            <person name="Powell A.J."/>
            <person name="Barry K."/>
            <person name="Miller A.N."/>
            <person name="Grigoriev I.V."/>
            <person name="Debuchy R."/>
            <person name="Gladieux P."/>
            <person name="Thoren M.H."/>
            <person name="Johannesson H."/>
        </authorList>
    </citation>
    <scope>NUCLEOTIDE SEQUENCE</scope>
    <source>
        <strain evidence="4">CBS 307.81</strain>
    </source>
</reference>
<name>A0AA39Z7X3_9PEZI</name>
<comment type="caution">
    <text evidence="4">The sequence shown here is derived from an EMBL/GenBank/DDBJ whole genome shotgun (WGS) entry which is preliminary data.</text>
</comment>
<dbReference type="PROSITE" id="PS50089">
    <property type="entry name" value="ZF_RING_2"/>
    <property type="match status" value="1"/>
</dbReference>
<feature type="compositionally biased region" description="Low complexity" evidence="2">
    <location>
        <begin position="10"/>
        <end position="23"/>
    </location>
</feature>
<dbReference type="InterPro" id="IPR051826">
    <property type="entry name" value="E3_ubiquitin-ligase_domain"/>
</dbReference>
<dbReference type="SUPFAM" id="SSF57850">
    <property type="entry name" value="RING/U-box"/>
    <property type="match status" value="1"/>
</dbReference>
<dbReference type="GO" id="GO:0061630">
    <property type="term" value="F:ubiquitin protein ligase activity"/>
    <property type="evidence" value="ECO:0007669"/>
    <property type="project" value="TreeGrafter"/>
</dbReference>
<sequence length="271" mass="31337">MSEFYGAIESGPDSSSDYDSSDSPPSPPPWLFDDIPDYESVSSESTIRIIDDVSALEEGEIPGLRTLRREDASLEESESREEDHDMGTYIPDPKFTFLFDPNRHNHQHTCAICLTSPLFLLPATDGQRTPYDQTNDSVPCVLPCGHMFGQACIRQWMQDHDRCPVCRTAMVHELCRHKIKIRPMWQDTVWLIPRTVPDGGKIGAYCSRCEEVERRSVVNGLMETLGRMYYNAKLRWERTGRERDRLEMMKFRVRMDGDVRRLVVREEVGEW</sequence>
<keyword evidence="1" id="KW-0863">Zinc-finger</keyword>
<dbReference type="InterPro" id="IPR001841">
    <property type="entry name" value="Znf_RING"/>
</dbReference>
<accession>A0AA39Z7X3</accession>
<dbReference type="AlphaFoldDB" id="A0AA39Z7X3"/>
<evidence type="ECO:0000313" key="5">
    <source>
        <dbReference type="Proteomes" id="UP001174997"/>
    </source>
</evidence>
<dbReference type="Proteomes" id="UP001174997">
    <property type="component" value="Unassembled WGS sequence"/>
</dbReference>
<keyword evidence="1" id="KW-0862">Zinc</keyword>
<dbReference type="GO" id="GO:0008270">
    <property type="term" value="F:zinc ion binding"/>
    <property type="evidence" value="ECO:0007669"/>
    <property type="project" value="UniProtKB-KW"/>
</dbReference>
<proteinExistence type="predicted"/>
<dbReference type="InterPro" id="IPR013083">
    <property type="entry name" value="Znf_RING/FYVE/PHD"/>
</dbReference>
<dbReference type="PANTHER" id="PTHR22765:SF434">
    <property type="entry name" value="GB|AAD18119.1-RELATED"/>
    <property type="match status" value="1"/>
</dbReference>
<evidence type="ECO:0000313" key="4">
    <source>
        <dbReference type="EMBL" id="KAK0665883.1"/>
    </source>
</evidence>
<keyword evidence="5" id="KW-1185">Reference proteome</keyword>
<dbReference type="GO" id="GO:0006511">
    <property type="term" value="P:ubiquitin-dependent protein catabolic process"/>
    <property type="evidence" value="ECO:0007669"/>
    <property type="project" value="TreeGrafter"/>
</dbReference>
<dbReference type="PANTHER" id="PTHR22765">
    <property type="entry name" value="RING FINGER AND PROTEASE ASSOCIATED DOMAIN-CONTAINING"/>
    <property type="match status" value="1"/>
</dbReference>
<organism evidence="4 5">
    <name type="scientific">Cercophora samala</name>
    <dbReference type="NCBI Taxonomy" id="330535"/>
    <lineage>
        <taxon>Eukaryota</taxon>
        <taxon>Fungi</taxon>
        <taxon>Dikarya</taxon>
        <taxon>Ascomycota</taxon>
        <taxon>Pezizomycotina</taxon>
        <taxon>Sordariomycetes</taxon>
        <taxon>Sordariomycetidae</taxon>
        <taxon>Sordariales</taxon>
        <taxon>Lasiosphaeriaceae</taxon>
        <taxon>Cercophora</taxon>
    </lineage>
</organism>
<protein>
    <recommendedName>
        <fullName evidence="3">RING-type domain-containing protein</fullName>
    </recommendedName>
</protein>
<dbReference type="Pfam" id="PF13639">
    <property type="entry name" value="zf-RING_2"/>
    <property type="match status" value="1"/>
</dbReference>
<gene>
    <name evidence="4" type="ORF">QBC41DRAFT_158327</name>
</gene>
<evidence type="ECO:0000259" key="3">
    <source>
        <dbReference type="PROSITE" id="PS50089"/>
    </source>
</evidence>